<evidence type="ECO:0000259" key="16">
    <source>
        <dbReference type="PROSITE" id="PS50885"/>
    </source>
</evidence>
<dbReference type="SMART" id="SM00387">
    <property type="entry name" value="HATPase_c"/>
    <property type="match status" value="1"/>
</dbReference>
<dbReference type="RefSeq" id="WP_085492700.1">
    <property type="nucleotide sequence ID" value="NZ_FXAZ01000001.1"/>
</dbReference>
<dbReference type="Gene3D" id="3.30.565.10">
    <property type="entry name" value="Histidine kinase-like ATPase, C-terminal domain"/>
    <property type="match status" value="1"/>
</dbReference>
<dbReference type="Pfam" id="PF00672">
    <property type="entry name" value="HAMP"/>
    <property type="match status" value="1"/>
</dbReference>
<dbReference type="SUPFAM" id="SSF47384">
    <property type="entry name" value="Homodimeric domain of signal transducing histidine kinase"/>
    <property type="match status" value="1"/>
</dbReference>
<dbReference type="InterPro" id="IPR004358">
    <property type="entry name" value="Sig_transdc_His_kin-like_C"/>
</dbReference>
<dbReference type="OrthoDB" id="9786919at2"/>
<dbReference type="GO" id="GO:0000155">
    <property type="term" value="F:phosphorelay sensor kinase activity"/>
    <property type="evidence" value="ECO:0007669"/>
    <property type="project" value="InterPro"/>
</dbReference>
<evidence type="ECO:0000256" key="13">
    <source>
        <dbReference type="ARBA" id="ARBA00023136"/>
    </source>
</evidence>
<evidence type="ECO:0000256" key="2">
    <source>
        <dbReference type="ARBA" id="ARBA00004651"/>
    </source>
</evidence>
<evidence type="ECO:0000256" key="11">
    <source>
        <dbReference type="ARBA" id="ARBA00022989"/>
    </source>
</evidence>
<dbReference type="GO" id="GO:0005886">
    <property type="term" value="C:plasma membrane"/>
    <property type="evidence" value="ECO:0007669"/>
    <property type="project" value="UniProtKB-SubCell"/>
</dbReference>
<dbReference type="AlphaFoldDB" id="A0A1X7IGE0"/>
<dbReference type="Gene3D" id="6.10.340.10">
    <property type="match status" value="1"/>
</dbReference>
<reference evidence="17 18" key="1">
    <citation type="submission" date="2017-04" db="EMBL/GenBank/DDBJ databases">
        <authorList>
            <person name="Afonso C.L."/>
            <person name="Miller P.J."/>
            <person name="Scott M.A."/>
            <person name="Spackman E."/>
            <person name="Goraichik I."/>
            <person name="Dimitrov K.M."/>
            <person name="Suarez D.L."/>
            <person name="Swayne D.E."/>
        </authorList>
    </citation>
    <scope>NUCLEOTIDE SEQUENCE [LARGE SCALE GENOMIC DNA]</scope>
    <source>
        <strain evidence="17 18">11</strain>
    </source>
</reference>
<dbReference type="InterPro" id="IPR005467">
    <property type="entry name" value="His_kinase_dom"/>
</dbReference>
<dbReference type="SUPFAM" id="SSF158472">
    <property type="entry name" value="HAMP domain-like"/>
    <property type="match status" value="1"/>
</dbReference>
<feature type="transmembrane region" description="Helical" evidence="14">
    <location>
        <begin position="154"/>
        <end position="178"/>
    </location>
</feature>
<dbReference type="Pfam" id="PF00512">
    <property type="entry name" value="HisKA"/>
    <property type="match status" value="1"/>
</dbReference>
<sequence length="446" mass="50081">MNIRRKIHLLTTVWLILAIVIVNLTIYAFFYQSTKQEALNRVQMSADQMGEALKGSTADQAARKMLRAFLPPNGMIRLIDENQRVLLTVAKDSSLPALFVSNAKKQGTEWIAMDKTLIARATLPVIWEQGEVVMLEFSEALPNVSHNLSVLRGILLIAAIGMIIPSLLAGQVLGRIILKPVTSMARTMEEIQQSDQFIPISLADRSKDELYQLATTFNAMIDKLEHNYMKQQQFVSDASHELKTPLTVIESYADMLKRWGANDPEILHEAIEAIHAEAIRMKLMTQQMLDLARYESSQALDLTEFDLTELAQELRAMVETAYNRNIQLSSPTTLVVCADRLQIKQLLLILLNNAIKYSSEPIELCLGQQGDQPFITVTDHGIGIPHESLPHVFDRFYRVDEARHRDTGGTGIGLSIAKRIADAHNAKLEVISQEGKFTSFTLVFNE</sequence>
<feature type="domain" description="HAMP" evidence="16">
    <location>
        <begin position="175"/>
        <end position="229"/>
    </location>
</feature>
<comment type="catalytic activity">
    <reaction evidence="1">
        <text>ATP + protein L-histidine = ADP + protein N-phospho-L-histidine.</text>
        <dbReference type="EC" id="2.7.13.3"/>
    </reaction>
</comment>
<evidence type="ECO:0000313" key="17">
    <source>
        <dbReference type="EMBL" id="SMG13826.1"/>
    </source>
</evidence>
<dbReference type="InterPro" id="IPR003660">
    <property type="entry name" value="HAMP_dom"/>
</dbReference>
<keyword evidence="7 14" id="KW-0812">Transmembrane</keyword>
<keyword evidence="11 14" id="KW-1133">Transmembrane helix</keyword>
<name>A0A1X7IGE0_9BACL</name>
<evidence type="ECO:0000259" key="15">
    <source>
        <dbReference type="PROSITE" id="PS50109"/>
    </source>
</evidence>
<dbReference type="InterPro" id="IPR036890">
    <property type="entry name" value="HATPase_C_sf"/>
</dbReference>
<feature type="transmembrane region" description="Helical" evidence="14">
    <location>
        <begin position="7"/>
        <end position="30"/>
    </location>
</feature>
<dbReference type="PANTHER" id="PTHR45436">
    <property type="entry name" value="SENSOR HISTIDINE KINASE YKOH"/>
    <property type="match status" value="1"/>
</dbReference>
<keyword evidence="8" id="KW-0547">Nucleotide-binding</keyword>
<evidence type="ECO:0000256" key="5">
    <source>
        <dbReference type="ARBA" id="ARBA00022553"/>
    </source>
</evidence>
<dbReference type="GO" id="GO:0005524">
    <property type="term" value="F:ATP binding"/>
    <property type="evidence" value="ECO:0007669"/>
    <property type="project" value="UniProtKB-KW"/>
</dbReference>
<evidence type="ECO:0000256" key="10">
    <source>
        <dbReference type="ARBA" id="ARBA00022840"/>
    </source>
</evidence>
<evidence type="ECO:0000256" key="8">
    <source>
        <dbReference type="ARBA" id="ARBA00022741"/>
    </source>
</evidence>
<evidence type="ECO:0000256" key="7">
    <source>
        <dbReference type="ARBA" id="ARBA00022692"/>
    </source>
</evidence>
<keyword evidence="10" id="KW-0067">ATP-binding</keyword>
<evidence type="ECO:0000256" key="3">
    <source>
        <dbReference type="ARBA" id="ARBA00012438"/>
    </source>
</evidence>
<dbReference type="SMART" id="SM00388">
    <property type="entry name" value="HisKA"/>
    <property type="match status" value="1"/>
</dbReference>
<evidence type="ECO:0000313" key="18">
    <source>
        <dbReference type="Proteomes" id="UP000193834"/>
    </source>
</evidence>
<protein>
    <recommendedName>
        <fullName evidence="3">histidine kinase</fullName>
        <ecNumber evidence="3">2.7.13.3</ecNumber>
    </recommendedName>
</protein>
<evidence type="ECO:0000256" key="6">
    <source>
        <dbReference type="ARBA" id="ARBA00022679"/>
    </source>
</evidence>
<dbReference type="CDD" id="cd00082">
    <property type="entry name" value="HisKA"/>
    <property type="match status" value="1"/>
</dbReference>
<dbReference type="Gene3D" id="1.10.287.130">
    <property type="match status" value="1"/>
</dbReference>
<dbReference type="EMBL" id="FXAZ01000001">
    <property type="protein sequence ID" value="SMG13826.1"/>
    <property type="molecule type" value="Genomic_DNA"/>
</dbReference>
<dbReference type="InterPro" id="IPR003594">
    <property type="entry name" value="HATPase_dom"/>
</dbReference>
<dbReference type="SMART" id="SM00304">
    <property type="entry name" value="HAMP"/>
    <property type="match status" value="1"/>
</dbReference>
<comment type="subcellular location">
    <subcellularLocation>
        <location evidence="2">Cell membrane</location>
        <topology evidence="2">Multi-pass membrane protein</topology>
    </subcellularLocation>
</comment>
<dbReference type="EC" id="2.7.13.3" evidence="3"/>
<dbReference type="CDD" id="cd06225">
    <property type="entry name" value="HAMP"/>
    <property type="match status" value="1"/>
</dbReference>
<keyword evidence="4" id="KW-1003">Cell membrane</keyword>
<keyword evidence="18" id="KW-1185">Reference proteome</keyword>
<dbReference type="Proteomes" id="UP000193834">
    <property type="component" value="Unassembled WGS sequence"/>
</dbReference>
<evidence type="ECO:0000256" key="4">
    <source>
        <dbReference type="ARBA" id="ARBA00022475"/>
    </source>
</evidence>
<dbReference type="PROSITE" id="PS50885">
    <property type="entry name" value="HAMP"/>
    <property type="match status" value="1"/>
</dbReference>
<gene>
    <name evidence="17" type="ORF">SAMN06295960_0428</name>
</gene>
<dbReference type="Pfam" id="PF02518">
    <property type="entry name" value="HATPase_c"/>
    <property type="match status" value="1"/>
</dbReference>
<keyword evidence="6" id="KW-0808">Transferase</keyword>
<dbReference type="STRING" id="1852522.SAMN06295960_0428"/>
<dbReference type="InterPro" id="IPR050428">
    <property type="entry name" value="TCS_sensor_his_kinase"/>
</dbReference>
<keyword evidence="13 14" id="KW-0472">Membrane</keyword>
<dbReference type="PROSITE" id="PS50109">
    <property type="entry name" value="HIS_KIN"/>
    <property type="match status" value="1"/>
</dbReference>
<keyword evidence="5" id="KW-0597">Phosphoprotein</keyword>
<evidence type="ECO:0000256" key="14">
    <source>
        <dbReference type="SAM" id="Phobius"/>
    </source>
</evidence>
<feature type="domain" description="Histidine kinase" evidence="15">
    <location>
        <begin position="237"/>
        <end position="446"/>
    </location>
</feature>
<dbReference type="InterPro" id="IPR036097">
    <property type="entry name" value="HisK_dim/P_sf"/>
</dbReference>
<evidence type="ECO:0000256" key="9">
    <source>
        <dbReference type="ARBA" id="ARBA00022777"/>
    </source>
</evidence>
<dbReference type="InterPro" id="IPR003661">
    <property type="entry name" value="HisK_dim/P_dom"/>
</dbReference>
<keyword evidence="12" id="KW-0902">Two-component regulatory system</keyword>
<evidence type="ECO:0000256" key="12">
    <source>
        <dbReference type="ARBA" id="ARBA00023012"/>
    </source>
</evidence>
<keyword evidence="9 17" id="KW-0418">Kinase</keyword>
<dbReference type="PRINTS" id="PR00344">
    <property type="entry name" value="BCTRLSENSOR"/>
</dbReference>
<dbReference type="PANTHER" id="PTHR45436:SF5">
    <property type="entry name" value="SENSOR HISTIDINE KINASE TRCS"/>
    <property type="match status" value="1"/>
</dbReference>
<accession>A0A1X7IGE0</accession>
<dbReference type="CDD" id="cd00075">
    <property type="entry name" value="HATPase"/>
    <property type="match status" value="1"/>
</dbReference>
<dbReference type="SUPFAM" id="SSF55874">
    <property type="entry name" value="ATPase domain of HSP90 chaperone/DNA topoisomerase II/histidine kinase"/>
    <property type="match status" value="1"/>
</dbReference>
<proteinExistence type="predicted"/>
<evidence type="ECO:0000256" key="1">
    <source>
        <dbReference type="ARBA" id="ARBA00000085"/>
    </source>
</evidence>
<dbReference type="FunFam" id="3.30.565.10:FF:000006">
    <property type="entry name" value="Sensor histidine kinase WalK"/>
    <property type="match status" value="1"/>
</dbReference>
<dbReference type="FunFam" id="1.10.287.130:FF:000001">
    <property type="entry name" value="Two-component sensor histidine kinase"/>
    <property type="match status" value="1"/>
</dbReference>
<organism evidence="17 18">
    <name type="scientific">Paenibacillus aquistagni</name>
    <dbReference type="NCBI Taxonomy" id="1852522"/>
    <lineage>
        <taxon>Bacteria</taxon>
        <taxon>Bacillati</taxon>
        <taxon>Bacillota</taxon>
        <taxon>Bacilli</taxon>
        <taxon>Bacillales</taxon>
        <taxon>Paenibacillaceae</taxon>
        <taxon>Paenibacillus</taxon>
    </lineage>
</organism>